<proteinExistence type="predicted"/>
<evidence type="ECO:0000313" key="2">
    <source>
        <dbReference type="WBParaSite" id="RSKR_0000606500.1"/>
    </source>
</evidence>
<organism evidence="1 2">
    <name type="scientific">Rhabditophanes sp. KR3021</name>
    <dbReference type="NCBI Taxonomy" id="114890"/>
    <lineage>
        <taxon>Eukaryota</taxon>
        <taxon>Metazoa</taxon>
        <taxon>Ecdysozoa</taxon>
        <taxon>Nematoda</taxon>
        <taxon>Chromadorea</taxon>
        <taxon>Rhabditida</taxon>
        <taxon>Tylenchina</taxon>
        <taxon>Panagrolaimomorpha</taxon>
        <taxon>Strongyloidoidea</taxon>
        <taxon>Alloionematidae</taxon>
        <taxon>Rhabditophanes</taxon>
    </lineage>
</organism>
<evidence type="ECO:0000313" key="1">
    <source>
        <dbReference type="Proteomes" id="UP000095286"/>
    </source>
</evidence>
<sequence>MSYGSDHDLDDFMAEGAITQGDEGDIEAISTPFEGFTYTIKSKYKELHGAILALSSISWRALYIQPTGKGLTFLCRNEGRSAFGKIEFEEGYFSSIYEGKAPDMSTKRPPIVKISMKNALKAFKTSIGETRNLNYMKILIDPKSDVLTLKYHSLSECVTTKTINVMGPSKAGFRSKCDEQLLTSHLSISPSTLIKCIAHIKNNEEEIIFMIEPDSFSIKRGICGMNGEDEDVICGSKSSLDLKMFAKFNVAEKSLFYVDSHELQAFLKLANGYNSLLELKFLDVGCPFILRTTNHNVIKAEFLLSTDQPRCDDDDIGDFVNSFASSNLFQSVGVGEQGKTHAPQVSNIPIHNYIQTHLVTKADVTNDLVRVKLSISHSTEKMGKKNDPDRMKERLIVEKPNANEQSFILLESNQNQVTKFEKKEAMPSSDEDPDIMNVLQNSYNSSPYELSSTGFIGRSLPSVGSQKDNGTISTLILRSYSDPDQPSPTMDRSVYMPAPAPSSGSGQSFAREEYAFTAGQQVASGGAPNAGSSGAPSRRPDVSFYLGPK</sequence>
<name>A0AC35TZM5_9BILA</name>
<accession>A0AC35TZM5</accession>
<reference evidence="2" key="1">
    <citation type="submission" date="2016-11" db="UniProtKB">
        <authorList>
            <consortium name="WormBaseParasite"/>
        </authorList>
    </citation>
    <scope>IDENTIFICATION</scope>
    <source>
        <strain evidence="2">KR3021</strain>
    </source>
</reference>
<dbReference type="WBParaSite" id="RSKR_0000606500.1">
    <property type="protein sequence ID" value="RSKR_0000606500.1"/>
    <property type="gene ID" value="RSKR_0000606500"/>
</dbReference>
<dbReference type="Proteomes" id="UP000095286">
    <property type="component" value="Unplaced"/>
</dbReference>
<protein>
    <submittedName>
        <fullName evidence="2">DNA damage checkpoint control protein RAD17</fullName>
    </submittedName>
</protein>